<protein>
    <submittedName>
        <fullName evidence="5">Ankyrin</fullName>
    </submittedName>
</protein>
<dbReference type="PROSITE" id="PS50181">
    <property type="entry name" value="FBOX"/>
    <property type="match status" value="1"/>
</dbReference>
<sequence>MSFTTLPPELCLQIASYLPTPSLYRLIQTSRQNHNLLLPLLHAHALRPLVTCTSLHNAIETPHPALFTLLLHLSHPLNTLNAAGHTPLHTALIHRREYFFHVLLHAGADPHIPTRLGETPLHTSVLHDDPGAVEALIAAGVDVNAKEADWILDRLAREAAAHRGWRDERGVEDVVAEARREAEILDAELRQPVYFYQRSWNLGKRGPGRLSYYLYHVMEYRIP</sequence>
<accession>A0A317T1P4</accession>
<evidence type="ECO:0000256" key="2">
    <source>
        <dbReference type="ARBA" id="ARBA00023043"/>
    </source>
</evidence>
<name>A0A317T1P4_9PEZI</name>
<dbReference type="OrthoDB" id="5427702at2759"/>
<feature type="repeat" description="ANK" evidence="3">
    <location>
        <begin position="83"/>
        <end position="115"/>
    </location>
</feature>
<gene>
    <name evidence="5" type="ORF">C7212DRAFT_341278</name>
</gene>
<dbReference type="InterPro" id="IPR036047">
    <property type="entry name" value="F-box-like_dom_sf"/>
</dbReference>
<dbReference type="PANTHER" id="PTHR24198">
    <property type="entry name" value="ANKYRIN REPEAT AND PROTEIN KINASE DOMAIN-CONTAINING PROTEIN"/>
    <property type="match status" value="1"/>
</dbReference>
<dbReference type="EMBL" id="PYWC01000002">
    <property type="protein sequence ID" value="PWW80575.1"/>
    <property type="molecule type" value="Genomic_DNA"/>
</dbReference>
<dbReference type="SUPFAM" id="SSF81383">
    <property type="entry name" value="F-box domain"/>
    <property type="match status" value="1"/>
</dbReference>
<evidence type="ECO:0000313" key="6">
    <source>
        <dbReference type="Proteomes" id="UP000246991"/>
    </source>
</evidence>
<dbReference type="PROSITE" id="PS50088">
    <property type="entry name" value="ANK_REPEAT"/>
    <property type="match status" value="2"/>
</dbReference>
<dbReference type="Gene3D" id="1.20.1280.50">
    <property type="match status" value="1"/>
</dbReference>
<keyword evidence="2 3" id="KW-0040">ANK repeat</keyword>
<dbReference type="SUPFAM" id="SSF48403">
    <property type="entry name" value="Ankyrin repeat"/>
    <property type="match status" value="1"/>
</dbReference>
<dbReference type="InterPro" id="IPR001810">
    <property type="entry name" value="F-box_dom"/>
</dbReference>
<dbReference type="SMART" id="SM00248">
    <property type="entry name" value="ANK"/>
    <property type="match status" value="2"/>
</dbReference>
<evidence type="ECO:0000256" key="3">
    <source>
        <dbReference type="PROSITE-ProRule" id="PRU00023"/>
    </source>
</evidence>
<dbReference type="InterPro" id="IPR036770">
    <property type="entry name" value="Ankyrin_rpt-contain_sf"/>
</dbReference>
<dbReference type="STRING" id="42249.A0A317T1P4"/>
<dbReference type="PANTHER" id="PTHR24198:SF165">
    <property type="entry name" value="ANKYRIN REPEAT-CONTAINING PROTEIN-RELATED"/>
    <property type="match status" value="1"/>
</dbReference>
<keyword evidence="1" id="KW-0677">Repeat</keyword>
<evidence type="ECO:0000313" key="5">
    <source>
        <dbReference type="EMBL" id="PWW80575.1"/>
    </source>
</evidence>
<evidence type="ECO:0000256" key="1">
    <source>
        <dbReference type="ARBA" id="ARBA00022737"/>
    </source>
</evidence>
<proteinExistence type="predicted"/>
<evidence type="ECO:0000259" key="4">
    <source>
        <dbReference type="PROSITE" id="PS50181"/>
    </source>
</evidence>
<feature type="domain" description="F-box" evidence="4">
    <location>
        <begin position="1"/>
        <end position="49"/>
    </location>
</feature>
<dbReference type="Gene3D" id="1.25.40.20">
    <property type="entry name" value="Ankyrin repeat-containing domain"/>
    <property type="match status" value="2"/>
</dbReference>
<keyword evidence="6" id="KW-1185">Reference proteome</keyword>
<dbReference type="Pfam" id="PF12796">
    <property type="entry name" value="Ank_2"/>
    <property type="match status" value="1"/>
</dbReference>
<dbReference type="InterPro" id="IPR002110">
    <property type="entry name" value="Ankyrin_rpt"/>
</dbReference>
<dbReference type="Pfam" id="PF12937">
    <property type="entry name" value="F-box-like"/>
    <property type="match status" value="1"/>
</dbReference>
<reference evidence="5 6" key="1">
    <citation type="submission" date="2018-03" db="EMBL/GenBank/DDBJ databases">
        <title>Genomes of Pezizomycetes fungi and the evolution of truffles.</title>
        <authorList>
            <person name="Murat C."/>
            <person name="Payen T."/>
            <person name="Noel B."/>
            <person name="Kuo A."/>
            <person name="Martin F.M."/>
        </authorList>
    </citation>
    <scope>NUCLEOTIDE SEQUENCE [LARGE SCALE GENOMIC DNA]</scope>
    <source>
        <strain evidence="5">091103-1</strain>
    </source>
</reference>
<dbReference type="Proteomes" id="UP000246991">
    <property type="component" value="Unassembled WGS sequence"/>
</dbReference>
<comment type="caution">
    <text evidence="5">The sequence shown here is derived from an EMBL/GenBank/DDBJ whole genome shotgun (WGS) entry which is preliminary data.</text>
</comment>
<dbReference type="PROSITE" id="PS50297">
    <property type="entry name" value="ANK_REP_REGION"/>
    <property type="match status" value="2"/>
</dbReference>
<dbReference type="AlphaFoldDB" id="A0A317T1P4"/>
<feature type="repeat" description="ANK" evidence="3">
    <location>
        <begin position="116"/>
        <end position="148"/>
    </location>
</feature>
<organism evidence="5 6">
    <name type="scientific">Tuber magnatum</name>
    <name type="common">white Piedmont truffle</name>
    <dbReference type="NCBI Taxonomy" id="42249"/>
    <lineage>
        <taxon>Eukaryota</taxon>
        <taxon>Fungi</taxon>
        <taxon>Dikarya</taxon>
        <taxon>Ascomycota</taxon>
        <taxon>Pezizomycotina</taxon>
        <taxon>Pezizomycetes</taxon>
        <taxon>Pezizales</taxon>
        <taxon>Tuberaceae</taxon>
        <taxon>Tuber</taxon>
    </lineage>
</organism>